<evidence type="ECO:0000256" key="5">
    <source>
        <dbReference type="ARBA" id="ARBA00022989"/>
    </source>
</evidence>
<feature type="transmembrane region" description="Helical" evidence="7">
    <location>
        <begin position="134"/>
        <end position="153"/>
    </location>
</feature>
<keyword evidence="11" id="KW-1185">Reference proteome</keyword>
<organism evidence="10 11">
    <name type="scientific">Laceyella sediminis</name>
    <dbReference type="NCBI Taxonomy" id="573074"/>
    <lineage>
        <taxon>Bacteria</taxon>
        <taxon>Bacillati</taxon>
        <taxon>Bacillota</taxon>
        <taxon>Bacilli</taxon>
        <taxon>Bacillales</taxon>
        <taxon>Thermoactinomycetaceae</taxon>
        <taxon>Laceyella</taxon>
    </lineage>
</organism>
<evidence type="ECO:0000259" key="8">
    <source>
        <dbReference type="PROSITE" id="PS50893"/>
    </source>
</evidence>
<reference evidence="10 11" key="1">
    <citation type="submission" date="2018-03" db="EMBL/GenBank/DDBJ databases">
        <title>Genomic Encyclopedia of Archaeal and Bacterial Type Strains, Phase II (KMG-II): from individual species to whole genera.</title>
        <authorList>
            <person name="Goeker M."/>
        </authorList>
    </citation>
    <scope>NUCLEOTIDE SEQUENCE [LARGE SCALE GENOMIC DNA]</scope>
    <source>
        <strain evidence="10 11">RHA1</strain>
    </source>
</reference>
<dbReference type="InterPro" id="IPR011527">
    <property type="entry name" value="ABC1_TM_dom"/>
</dbReference>
<feature type="transmembrane region" description="Helical" evidence="7">
    <location>
        <begin position="159"/>
        <end position="178"/>
    </location>
</feature>
<dbReference type="PROSITE" id="PS50929">
    <property type="entry name" value="ABC_TM1F"/>
    <property type="match status" value="1"/>
</dbReference>
<sequence>MKENTSLIRRLVMSRFKYIVIGALFTVVTVGIQVLTPWFMKRIVDEAIPEKEIGLLVFLITAISFFPFLSAALISIRNLFLHRIGGHVTDYLRRSLYTKLTRLSPKTYNDFKTGDISARIYSCGEIGDMYITQAVIPAILDVCLFIGIVIVMFNLNWELAVLAVGILPFLYLLSQFIAKKAKSLTGQVINLQQEMNIYSAEFVTGLKTVQMFNREESERDYLTDWIKSYRKTRNRAAIIDGLSKLTVDFGKALGLGLVFAYGAWKIFYGEITIGSLLAFTVYFPQLFGTLQSVQFAYIRWINIRPKIQLVEEILNLEDVVTDKVHKAPLKINGDIQFSNVSFSFQKGRGQVRDISFHIAKGEFIGIVGPSGGGKSTILDLLMRFYDPDCGEIRIDGINVQEISLHDLRDQIGMVSQDVFLWNRSIKDNLLYAKPDATENEIKEACQKAQVWDFIHGLPDKLDTVVGERGVKLSGGEKQRIGIARVLLRNPNVLLMDEPTSALDANTEALLQEQLELLFKDKTLIVVAHRLATIRNADRIFVVKDGAIEESGTHQELMEKRSIYHQLYTEQFQDSLKGGD</sequence>
<keyword evidence="5 7" id="KW-1133">Transmembrane helix</keyword>
<evidence type="ECO:0000256" key="2">
    <source>
        <dbReference type="ARBA" id="ARBA00022692"/>
    </source>
</evidence>
<dbReference type="EMBL" id="PVTZ01000027">
    <property type="protein sequence ID" value="PRZ11689.1"/>
    <property type="molecule type" value="Genomic_DNA"/>
</dbReference>
<dbReference type="Pfam" id="PF00005">
    <property type="entry name" value="ABC_tran"/>
    <property type="match status" value="1"/>
</dbReference>
<dbReference type="SMART" id="SM00382">
    <property type="entry name" value="AAA"/>
    <property type="match status" value="1"/>
</dbReference>
<keyword evidence="3" id="KW-0547">Nucleotide-binding</keyword>
<dbReference type="Gene3D" id="3.40.50.300">
    <property type="entry name" value="P-loop containing nucleotide triphosphate hydrolases"/>
    <property type="match status" value="1"/>
</dbReference>
<dbReference type="InterPro" id="IPR003439">
    <property type="entry name" value="ABC_transporter-like_ATP-bd"/>
</dbReference>
<dbReference type="InterPro" id="IPR039421">
    <property type="entry name" value="Type_1_exporter"/>
</dbReference>
<dbReference type="PANTHER" id="PTHR43394">
    <property type="entry name" value="ATP-DEPENDENT PERMEASE MDL1, MITOCHONDRIAL"/>
    <property type="match status" value="1"/>
</dbReference>
<feature type="domain" description="ABC transmembrane type-1" evidence="9">
    <location>
        <begin position="20"/>
        <end position="302"/>
    </location>
</feature>
<comment type="caution">
    <text evidence="10">The sequence shown here is derived from an EMBL/GenBank/DDBJ whole genome shotgun (WGS) entry which is preliminary data.</text>
</comment>
<comment type="subcellular location">
    <subcellularLocation>
        <location evidence="1">Cell membrane</location>
        <topology evidence="1">Multi-pass membrane protein</topology>
    </subcellularLocation>
</comment>
<evidence type="ECO:0000256" key="6">
    <source>
        <dbReference type="ARBA" id="ARBA00023136"/>
    </source>
</evidence>
<name>A0ABX5EMM1_9BACL</name>
<feature type="transmembrane region" description="Helical" evidence="7">
    <location>
        <begin position="55"/>
        <end position="76"/>
    </location>
</feature>
<dbReference type="GO" id="GO:0005524">
    <property type="term" value="F:ATP binding"/>
    <property type="evidence" value="ECO:0007669"/>
    <property type="project" value="UniProtKB-KW"/>
</dbReference>
<dbReference type="CDD" id="cd07346">
    <property type="entry name" value="ABC_6TM_exporters"/>
    <property type="match status" value="1"/>
</dbReference>
<dbReference type="Gene3D" id="1.20.1560.10">
    <property type="entry name" value="ABC transporter type 1, transmembrane domain"/>
    <property type="match status" value="1"/>
</dbReference>
<dbReference type="InterPro" id="IPR027417">
    <property type="entry name" value="P-loop_NTPase"/>
</dbReference>
<keyword evidence="2 7" id="KW-0812">Transmembrane</keyword>
<feature type="domain" description="ABC transporter" evidence="8">
    <location>
        <begin position="335"/>
        <end position="569"/>
    </location>
</feature>
<dbReference type="RefSeq" id="WP_106343384.1">
    <property type="nucleotide sequence ID" value="NZ_PVTZ01000027.1"/>
</dbReference>
<dbReference type="PROSITE" id="PS50893">
    <property type="entry name" value="ABC_TRANSPORTER_2"/>
    <property type="match status" value="1"/>
</dbReference>
<feature type="transmembrane region" description="Helical" evidence="7">
    <location>
        <begin position="16"/>
        <end position="35"/>
    </location>
</feature>
<proteinExistence type="predicted"/>
<keyword evidence="6 7" id="KW-0472">Membrane</keyword>
<dbReference type="Pfam" id="PF00664">
    <property type="entry name" value="ABC_membrane"/>
    <property type="match status" value="1"/>
</dbReference>
<evidence type="ECO:0000256" key="4">
    <source>
        <dbReference type="ARBA" id="ARBA00022840"/>
    </source>
</evidence>
<dbReference type="InterPro" id="IPR017871">
    <property type="entry name" value="ABC_transporter-like_CS"/>
</dbReference>
<evidence type="ECO:0000313" key="10">
    <source>
        <dbReference type="EMBL" id="PRZ11689.1"/>
    </source>
</evidence>
<keyword evidence="4 10" id="KW-0067">ATP-binding</keyword>
<protein>
    <submittedName>
        <fullName evidence="10">ATP-binding cassette subfamily B protein</fullName>
    </submittedName>
</protein>
<feature type="transmembrane region" description="Helical" evidence="7">
    <location>
        <begin position="276"/>
        <end position="298"/>
    </location>
</feature>
<dbReference type="Proteomes" id="UP000238836">
    <property type="component" value="Unassembled WGS sequence"/>
</dbReference>
<gene>
    <name evidence="10" type="ORF">CLV36_1273</name>
</gene>
<evidence type="ECO:0000256" key="1">
    <source>
        <dbReference type="ARBA" id="ARBA00004651"/>
    </source>
</evidence>
<evidence type="ECO:0000259" key="9">
    <source>
        <dbReference type="PROSITE" id="PS50929"/>
    </source>
</evidence>
<dbReference type="InterPro" id="IPR003593">
    <property type="entry name" value="AAA+_ATPase"/>
</dbReference>
<evidence type="ECO:0000256" key="3">
    <source>
        <dbReference type="ARBA" id="ARBA00022741"/>
    </source>
</evidence>
<accession>A0ABX5EMM1</accession>
<evidence type="ECO:0000313" key="11">
    <source>
        <dbReference type="Proteomes" id="UP000238836"/>
    </source>
</evidence>
<dbReference type="InterPro" id="IPR036640">
    <property type="entry name" value="ABC1_TM_sf"/>
</dbReference>
<dbReference type="SUPFAM" id="SSF90123">
    <property type="entry name" value="ABC transporter transmembrane region"/>
    <property type="match status" value="1"/>
</dbReference>
<dbReference type="PANTHER" id="PTHR43394:SF1">
    <property type="entry name" value="ATP-BINDING CASSETTE SUB-FAMILY B MEMBER 10, MITOCHONDRIAL"/>
    <property type="match status" value="1"/>
</dbReference>
<dbReference type="PROSITE" id="PS00211">
    <property type="entry name" value="ABC_TRANSPORTER_1"/>
    <property type="match status" value="1"/>
</dbReference>
<evidence type="ECO:0000256" key="7">
    <source>
        <dbReference type="SAM" id="Phobius"/>
    </source>
</evidence>
<dbReference type="SUPFAM" id="SSF52540">
    <property type="entry name" value="P-loop containing nucleoside triphosphate hydrolases"/>
    <property type="match status" value="1"/>
</dbReference>